<keyword evidence="12" id="KW-0696">RNA-directed RNA polymerase</keyword>
<evidence type="ECO:0000256" key="2">
    <source>
        <dbReference type="ARBA" id="ARBA00018602"/>
    </source>
</evidence>
<dbReference type="InterPro" id="IPR007322">
    <property type="entry name" value="RNA_pol_bunyavir"/>
</dbReference>
<proteinExistence type="inferred from homology"/>
<dbReference type="RefSeq" id="YP_010085071.1">
    <property type="nucleotide sequence ID" value="NC_055188.1"/>
</dbReference>
<evidence type="ECO:0000256" key="4">
    <source>
        <dbReference type="ARBA" id="ARBA00022801"/>
    </source>
</evidence>
<dbReference type="GeneID" id="65246791"/>
<dbReference type="InterPro" id="IPR029124">
    <property type="entry name" value="L_protein_N"/>
</dbReference>
<evidence type="ECO:0000256" key="8">
    <source>
        <dbReference type="ARBA" id="ARBA00031012"/>
    </source>
</evidence>
<dbReference type="EC" id="2.7.7.48" evidence="1"/>
<feature type="domain" description="RdRp catalytic" evidence="11">
    <location>
        <begin position="1026"/>
        <end position="1213"/>
    </location>
</feature>
<name>A0A088NFE2_9VIRU</name>
<evidence type="ECO:0000256" key="6">
    <source>
        <dbReference type="ARBA" id="ARBA00030285"/>
    </source>
</evidence>
<evidence type="ECO:0000256" key="9">
    <source>
        <dbReference type="ARBA" id="ARBA00034123"/>
    </source>
</evidence>
<keyword evidence="12" id="KW-0548">Nucleotidyltransferase</keyword>
<evidence type="ECO:0000256" key="3">
    <source>
        <dbReference type="ARBA" id="ARBA00022679"/>
    </source>
</evidence>
<evidence type="ECO:0000256" key="7">
    <source>
        <dbReference type="ARBA" id="ARBA00030436"/>
    </source>
</evidence>
<dbReference type="Gene3D" id="3.40.91.60">
    <property type="match status" value="1"/>
</dbReference>
<evidence type="ECO:0000256" key="10">
    <source>
        <dbReference type="SAM" id="MobiDB-lite"/>
    </source>
</evidence>
<dbReference type="GO" id="GO:0039694">
    <property type="term" value="P:viral RNA genome replication"/>
    <property type="evidence" value="ECO:0007669"/>
    <property type="project" value="InterPro"/>
</dbReference>
<dbReference type="Pfam" id="PF21561">
    <property type="entry name" value="L_thumb_ring_vir"/>
    <property type="match status" value="1"/>
</dbReference>
<dbReference type="GO" id="GO:0003968">
    <property type="term" value="F:RNA-directed RNA polymerase activity"/>
    <property type="evidence" value="ECO:0007669"/>
    <property type="project" value="UniProtKB-KW"/>
</dbReference>
<evidence type="ECO:0000259" key="11">
    <source>
        <dbReference type="PROSITE" id="PS50525"/>
    </source>
</evidence>
<sequence length="2240" mass="259834">MDQNSIDQFIRRIQTAPNAEVALIIDIDLFEARHDYFGKELCNSLGIVYRNDVPGEEIITESIPEIDPDSIRAKCTPDNYVIRDGITFIIDYKVIVNDEVLINTFDKYTSIFEPYFKDYNRQFEVVIIACNPYTGMIKHTGVLFDNYFHIDGSDINFDWFFMLRDMLCERFKDDEVFIANAGPGGEFSMTSPWFDQMPNLMQDHEYRAFLGTLPPRERELFIKAMDYDPFKADKWSDFLVQAKETYKKEYDEYVKETARDIFSISKILEKPSHEEIRAGWKEMYDRVQTERTLLKDPAKQKPSIHCIWSPPDEKRSNDQVSKLLLFSQKMRKIKSGEQFAEVFRKIGENFDISSDIEQYVTFCTNVKNESRLMEKERKSKKIQPVFIGTSKVLWEQQFKMDLDPIDKKRQAMFKKDYLGIGKGKRFALRTAEDVEKDKPKILDFEDDTIIMAADEMMENTKGLLSRRNGLSKSGCFLDEYKPQISSASKETWQTISSITSTHYWSMVNDYSILMKNILASSQYNKHNTFRVCFCANNSLMAIIFPSSDIKTKQATTCFVTIALHNERDSVMNPGCMYKTYETAGGFVSISRPIRLDKERCQRIVTAPGLFLESCLLMYNNNPTVKLKDVLNFCLFTSLSITKPLLTLTEPSRYMIMDSLALTSSVKGYIGEKFNPLTKTLFSVYMARLIKTGCMDAFNQRQVIQPRRVALDDYDITQKGVEETRSLKSIWFPGSVSLKEYINQIYLPFYFNAKGLHEKHHVMIDLAKTVLEIESEQRREAYFPWSESPKPQSVNLPILIYGLSRQLHLDTQRKAHLRSKIENRNNFKRKIYTISTLTSSKSCIETGDFSKEKSIIKERNHNVANPIFEDEYEENVKVEKSTYLDLKQKIPNYIDIRSTKVFDILYKKTKEQELGDREAISYMMESMMTKEDYVFSFFNKGQKTAKDREIFVGEYEAKMSLYVIERIMKELCKSSPEEMISEPGDGKLKVLESMANQEIRDLIATSKRNQIESKTERDDLGKPSGSTPRDEFKKRPLKIDINADMSKWSAQDVTYKYFWLIALNPILYPEEKACIVKFFCRYMNKKLILPDAMLNSVFDQFKLYENDIIRNMTNDFSQNWVQIRNNWFQGNLNYTSSYIHTVSMSTYKDIVKHAMALLEGNATITSLVHSDDNHTSIIANQGKLDDDSIIRFCYDAFITVCLSHGNQVNKKKTYVTNGLKEFVSLFNIFGEPFSVYGRFLLTSVGDCAYLGPYEDLSSRISSVQTAIKHGCPPSYAWVAIAMSQWLSYSTYNMLPGQYNDPCEALLISDRFQIPVELGGLISCPLHVLVLLGLDSINVYNLYKILKSIVDVPIRGHRIEDLMLSSQNWDLSKLKDSQVFQLKVLRYITLGVEIDSAQKMGETSDMRNRSVLTPRKFTTRRSLIRLESYNDYRLMLQHQVDYDLNLQYMLDHPELLVTKGECSEDYMNTILFRYNSKRFKESLSIQSPSQLFIEQILFSKKPTIDYTRISDKFTPTAERDDEQIMGKKTIKESMESIRRDLELYTIQVQDVETVFNCVVVNDPLAVTAINTEILHILTEKKPRNGLTCNTMPEFRNIKLINYSPAVVIRTYVRPEFCPSNADPRLLERDVWFLTEFIKETGIKERAEESIRLNEAAKGVRDMVFEIQEWTRFYQSCYSYIKATEHKVKMFIIPNRATTATQFCQAIIGNTRKDDSYFGCYFQKNAIGYNQKGLISKTFDMTTYTADECFRLLCHFTDQVVQQEHRLFFINKIINEYKFRGNPVRHLLDRLLSSQRRTLFLPLLLRLDELKEYDLLQFNAEMGQKNVAWNNWQINRALNTGPVDLTLSTSSARLRILGQDSKLEYARLTMQRVTNTNIRSTGRSLLGARHGLPFELFESCEIEDRSWYICSQKRHAKRIFYDVKRGFEIRNDNASMLLDGRRSGQIVAHCELEICEDATNTSLDFESVVELNKYELSFSRMIIAENTYATVRRVDLSKMQDFEGPMIISNRLNIYKLMRSNTLLSCNYDNVISSSLIELADVIECSGTDTEFSFDFLNDEPMEADEFESIDASPELSIKYGKKGQRYMTLQNAFYEIIATKSILFKSTLTFAGGEFFSRENMAIWTNLIGLNNVLNIGGEFDQLIRVAHLIFAQSGHDAVFHLSEISPEFYSGRQINYKHLNILINTLKCSGDNVWSFLFNKASIALGHELRKRDLDESIDVESLIRRIGQRMPNMSEFNFQD</sequence>
<keyword evidence="4" id="KW-0378">Hydrolase</keyword>
<dbReference type="EMBL" id="KM225260">
    <property type="protein sequence ID" value="AIN55747.1"/>
    <property type="molecule type" value="Viral_cRNA"/>
</dbReference>
<organism evidence="12 13">
    <name type="scientific">Tapirape virus</name>
    <dbReference type="NCBI Taxonomy" id="1538456"/>
    <lineage>
        <taxon>Viruses</taxon>
        <taxon>Riboviria</taxon>
        <taxon>Orthornavirae</taxon>
        <taxon>Negarnaviricota</taxon>
        <taxon>Polyploviricotina</taxon>
        <taxon>Bunyaviricetes</taxon>
        <taxon>Elliovirales</taxon>
        <taxon>Peribunyaviridae</taxon>
        <taxon>Pacuvirus</taxon>
        <taxon>Pacuvirus tapirapeense</taxon>
    </lineage>
</organism>
<dbReference type="Pfam" id="PF15518">
    <property type="entry name" value="L_protein_N"/>
    <property type="match status" value="1"/>
</dbReference>
<evidence type="ECO:0000256" key="5">
    <source>
        <dbReference type="ARBA" id="ARBA00022842"/>
    </source>
</evidence>
<keyword evidence="3" id="KW-0808">Transferase</keyword>
<comment type="similarity">
    <text evidence="9">Belongs to the Bunyavirales RNA polymerase family.</text>
</comment>
<dbReference type="Pfam" id="PF04196">
    <property type="entry name" value="Bunya_RdRp"/>
    <property type="match status" value="1"/>
</dbReference>
<dbReference type="InterPro" id="IPR048547">
    <property type="entry name" value="L_thumb_ring_bunyavir"/>
</dbReference>
<dbReference type="Proteomes" id="UP000136225">
    <property type="component" value="Genome"/>
</dbReference>
<dbReference type="PROSITE" id="PS50525">
    <property type="entry name" value="RDRP_SSRNA_NEG_SEG"/>
    <property type="match status" value="1"/>
</dbReference>
<protein>
    <recommendedName>
        <fullName evidence="2">RNA-directed RNA polymerase L</fullName>
        <ecNumber evidence="1">2.7.7.48</ecNumber>
    </recommendedName>
    <alternativeName>
        <fullName evidence="6">Large structural protein</fullName>
    </alternativeName>
    <alternativeName>
        <fullName evidence="8">Replicase</fullName>
    </alternativeName>
    <alternativeName>
        <fullName evidence="7">Transcriptase</fullName>
    </alternativeName>
</protein>
<reference evidence="12 13" key="1">
    <citation type="submission" date="2014-07" db="EMBL/GenBank/DDBJ databases">
        <title>Pacui virus, Rio Preto da Eva virus and Tapirape virus, three distinct viruses belonging to the family Bunyaviridae.</title>
        <authorList>
            <person name="Rodrigues D.S.G."/>
            <person name="Medeiros D.B.A."/>
            <person name="Nunes M.R.T."/>
            <person name="Vasconcelos P.F.C."/>
        </authorList>
    </citation>
    <scope>NUCLEOTIDE SEQUENCE [LARGE SCALE GENOMIC DNA]</scope>
    <source>
        <strain evidence="12">BEAN767592</strain>
    </source>
</reference>
<feature type="region of interest" description="Disordered" evidence="10">
    <location>
        <begin position="1005"/>
        <end position="1031"/>
    </location>
</feature>
<dbReference type="GO" id="GO:0016787">
    <property type="term" value="F:hydrolase activity"/>
    <property type="evidence" value="ECO:0007669"/>
    <property type="project" value="UniProtKB-KW"/>
</dbReference>
<dbReference type="KEGG" id="vg:65246791"/>
<evidence type="ECO:0000313" key="13">
    <source>
        <dbReference type="Proteomes" id="UP000136225"/>
    </source>
</evidence>
<feature type="compositionally biased region" description="Basic and acidic residues" evidence="10">
    <location>
        <begin position="1008"/>
        <end position="1020"/>
    </location>
</feature>
<evidence type="ECO:0000313" key="12">
    <source>
        <dbReference type="EMBL" id="AIN55747.1"/>
    </source>
</evidence>
<dbReference type="InterPro" id="IPR007099">
    <property type="entry name" value="RNA-dir_pol_NSvirus"/>
</dbReference>
<accession>A0A088NFE2</accession>
<keyword evidence="5" id="KW-0460">Magnesium</keyword>
<dbReference type="GO" id="GO:0006351">
    <property type="term" value="P:DNA-templated transcription"/>
    <property type="evidence" value="ECO:0007669"/>
    <property type="project" value="InterPro"/>
</dbReference>
<keyword evidence="13" id="KW-1185">Reference proteome</keyword>
<evidence type="ECO:0000256" key="1">
    <source>
        <dbReference type="ARBA" id="ARBA00012494"/>
    </source>
</evidence>